<proteinExistence type="predicted"/>
<accession>A0A495ET62</accession>
<gene>
    <name evidence="1" type="ORF">C8D78_2020</name>
</gene>
<dbReference type="OrthoDB" id="4947899at2"/>
<dbReference type="RefSeq" id="WP_120953109.1">
    <property type="nucleotide sequence ID" value="NZ_RBIR01000003.1"/>
</dbReference>
<organism evidence="1 2">
    <name type="scientific">Arthrobacter oryzae</name>
    <dbReference type="NCBI Taxonomy" id="409290"/>
    <lineage>
        <taxon>Bacteria</taxon>
        <taxon>Bacillati</taxon>
        <taxon>Actinomycetota</taxon>
        <taxon>Actinomycetes</taxon>
        <taxon>Micrococcales</taxon>
        <taxon>Micrococcaceae</taxon>
        <taxon>Arthrobacter</taxon>
    </lineage>
</organism>
<sequence length="62" mass="6624">MDPHDWGRALALALTRLAEQIAPEGSDDIHTLLVGRDLHLKISDEPAGVTIRVSAENVANPG</sequence>
<comment type="caution">
    <text evidence="1">The sequence shown here is derived from an EMBL/GenBank/DDBJ whole genome shotgun (WGS) entry which is preliminary data.</text>
</comment>
<name>A0A495ET62_9MICC</name>
<evidence type="ECO:0000313" key="2">
    <source>
        <dbReference type="Proteomes" id="UP000276055"/>
    </source>
</evidence>
<dbReference type="AlphaFoldDB" id="A0A495ET62"/>
<dbReference type="EMBL" id="RBIR01000003">
    <property type="protein sequence ID" value="RKR20205.1"/>
    <property type="molecule type" value="Genomic_DNA"/>
</dbReference>
<reference evidence="1 2" key="1">
    <citation type="submission" date="2018-10" db="EMBL/GenBank/DDBJ databases">
        <title>Genomic Encyclopedia of Type Strains, Phase IV (KMG-IV): sequencing the most valuable type-strain genomes for metagenomic binning, comparative biology and taxonomic classification.</title>
        <authorList>
            <person name="Goeker M."/>
        </authorList>
    </citation>
    <scope>NUCLEOTIDE SEQUENCE [LARGE SCALE GENOMIC DNA]</scope>
    <source>
        <strain evidence="1 2">DSM 25586</strain>
    </source>
</reference>
<evidence type="ECO:0000313" key="1">
    <source>
        <dbReference type="EMBL" id="RKR20205.1"/>
    </source>
</evidence>
<protein>
    <submittedName>
        <fullName evidence="1">Uncharacterized protein</fullName>
    </submittedName>
</protein>
<dbReference type="Proteomes" id="UP000276055">
    <property type="component" value="Unassembled WGS sequence"/>
</dbReference>